<reference evidence="1 2" key="1">
    <citation type="journal article" date="2011" name="J. Bacteriol.">
        <title>Genome sequence of the obligate intracellular animal pathogen Chlamydia pecorum E58.</title>
        <authorList>
            <person name="Mojica S."/>
            <person name="Huot Creasy H."/>
            <person name="Daugherty S."/>
            <person name="Read T.D."/>
            <person name="Kim T."/>
            <person name="Kaltenboeck B."/>
            <person name="Bavoil P."/>
            <person name="Myers G.S."/>
        </authorList>
    </citation>
    <scope>NUCLEOTIDE SEQUENCE [LARGE SCALE GENOMIC DNA]</scope>
    <source>
        <strain evidence="1 2">E58</strain>
    </source>
</reference>
<proteinExistence type="predicted"/>
<dbReference type="Proteomes" id="UP000008305">
    <property type="component" value="Chromosome"/>
</dbReference>
<keyword evidence="2" id="KW-1185">Reference proteome</keyword>
<protein>
    <submittedName>
        <fullName evidence="1">Uncharacterized protein</fullName>
    </submittedName>
</protein>
<organism evidence="1 2">
    <name type="scientific">Chlamydia pecorum (strain ATCC VR-628 / DSM 29919 / E58)</name>
    <name type="common">Chlamydophila pecorum</name>
    <dbReference type="NCBI Taxonomy" id="331635"/>
    <lineage>
        <taxon>Bacteria</taxon>
        <taxon>Pseudomonadati</taxon>
        <taxon>Chlamydiota</taxon>
        <taxon>Chlamydiia</taxon>
        <taxon>Chlamydiales</taxon>
        <taxon>Chlamydiaceae</taxon>
        <taxon>Chlamydia/Chlamydophila group</taxon>
        <taxon>Chlamydia</taxon>
    </lineage>
</organism>
<dbReference type="EMBL" id="CP002608">
    <property type="protein sequence ID" value="AEB41557.1"/>
    <property type="molecule type" value="Genomic_DNA"/>
</dbReference>
<dbReference type="AlphaFoldDB" id="A0AA34RD46"/>
<accession>A0AA34RD46</accession>
<evidence type="ECO:0000313" key="2">
    <source>
        <dbReference type="Proteomes" id="UP000008305"/>
    </source>
</evidence>
<dbReference type="KEGG" id="cpm:G5S_0585"/>
<evidence type="ECO:0000313" key="1">
    <source>
        <dbReference type="EMBL" id="AEB41557.1"/>
    </source>
</evidence>
<gene>
    <name evidence="1" type="ordered locus">G5S_0585</name>
</gene>
<name>A0AA34RD46_CHLPE</name>
<sequence length="98" mass="11291">MKENFTLLKAGIKKTIIMKNKTIKKRFSSFLTLLVYNGISFLDELLGSCEGFYEKGSIEEKRDLLIDSVVQVLYEYKHHLAKSQKKIDHPKNTPNSPT</sequence>